<dbReference type="PANTHER" id="PTHR43478">
    <property type="entry name" value="NA+/H+ ANTIPORTER-RELATED"/>
    <property type="match status" value="1"/>
</dbReference>
<dbReference type="InterPro" id="IPR018461">
    <property type="entry name" value="Na/H_Antiport_NhaC-like_C"/>
</dbReference>
<keyword evidence="4 6" id="KW-1133">Transmembrane helix</keyword>
<evidence type="ECO:0000256" key="5">
    <source>
        <dbReference type="ARBA" id="ARBA00023136"/>
    </source>
</evidence>
<protein>
    <submittedName>
        <fullName evidence="8">Sodium:proton antiporter</fullName>
    </submittedName>
</protein>
<dbReference type="Proteomes" id="UP000290649">
    <property type="component" value="Unassembled WGS sequence"/>
</dbReference>
<evidence type="ECO:0000256" key="1">
    <source>
        <dbReference type="ARBA" id="ARBA00004651"/>
    </source>
</evidence>
<dbReference type="PANTHER" id="PTHR43478:SF1">
    <property type="entry name" value="NA+_H+ ANTIPORTER NHAC-LIKE C-TERMINAL DOMAIN-CONTAINING PROTEIN"/>
    <property type="match status" value="1"/>
</dbReference>
<accession>A0A4Q0VVS6</accession>
<evidence type="ECO:0000256" key="2">
    <source>
        <dbReference type="ARBA" id="ARBA00022475"/>
    </source>
</evidence>
<organism evidence="8 9">
    <name type="scientific">Anaerobacillus alkaliphilus</name>
    <dbReference type="NCBI Taxonomy" id="1548597"/>
    <lineage>
        <taxon>Bacteria</taxon>
        <taxon>Bacillati</taxon>
        <taxon>Bacillota</taxon>
        <taxon>Bacilli</taxon>
        <taxon>Bacillales</taxon>
        <taxon>Bacillaceae</taxon>
        <taxon>Anaerobacillus</taxon>
    </lineage>
</organism>
<evidence type="ECO:0000256" key="3">
    <source>
        <dbReference type="ARBA" id="ARBA00022692"/>
    </source>
</evidence>
<feature type="transmembrane region" description="Helical" evidence="6">
    <location>
        <begin position="294"/>
        <end position="316"/>
    </location>
</feature>
<feature type="transmembrane region" description="Helical" evidence="6">
    <location>
        <begin position="259"/>
        <end position="282"/>
    </location>
</feature>
<feature type="transmembrane region" description="Helical" evidence="6">
    <location>
        <begin position="64"/>
        <end position="82"/>
    </location>
</feature>
<feature type="transmembrane region" description="Helical" evidence="6">
    <location>
        <begin position="336"/>
        <end position="361"/>
    </location>
</feature>
<evidence type="ECO:0000256" key="4">
    <source>
        <dbReference type="ARBA" id="ARBA00022989"/>
    </source>
</evidence>
<keyword evidence="2" id="KW-1003">Cell membrane</keyword>
<feature type="transmembrane region" description="Helical" evidence="6">
    <location>
        <begin position="480"/>
        <end position="497"/>
    </location>
</feature>
<feature type="transmembrane region" description="Helical" evidence="6">
    <location>
        <begin position="160"/>
        <end position="180"/>
    </location>
</feature>
<evidence type="ECO:0000259" key="7">
    <source>
        <dbReference type="Pfam" id="PF03553"/>
    </source>
</evidence>
<keyword evidence="9" id="KW-1185">Reference proteome</keyword>
<dbReference type="Pfam" id="PF03553">
    <property type="entry name" value="Na_H_antiporter"/>
    <property type="match status" value="1"/>
</dbReference>
<feature type="domain" description="Na+/H+ antiporter NhaC-like C-terminal" evidence="7">
    <location>
        <begin position="155"/>
        <end position="475"/>
    </location>
</feature>
<keyword evidence="3 6" id="KW-0812">Transmembrane</keyword>
<sequence length="516" mass="55051">MEFGILALIPPLVAILFALKTKQTLLSLFIGVWIGSTIIYNWNPLVGFVSTISEFIIPSIADPWNAGLLLLVTLAGGFVHALKVSGAAQAFAQAATRKINTRKRAQTTTWASAFAFSYTEPVLILGTIMRPITDRLKVSRVKLAYILDSMGASLASMSPISSYGPFITGLIAVQLTAIGLSDNPWGLFLAMIPYNLYGIFAMLTVLFVIRTGLDIGPMYHAEKRAVETGQLLGENDKPMIMDLDEEELPAGYSLSIKNFLIPMGLLFASIFGVIFWSGDILANGFRQSFIEANIVLAICTGFVVGSIGAVLVSVTTGLHSFQKSVDEWTKGIKNLVIVPMILILAWSIGSVAGKMGLGAYLSALVDNYLAAGMVPALIFLLGAIIAFSTGSSWGVFAIMMPIAIPMADMLGVPLPLVIGAVISGGLFGDHCSPISDTTIMASTGAACDHIEHVNTQLPYAITVGIAAFIGFLVGGFTLPWLGIVTTIVVIVGSLYFLNKHVSRRVDDSKVDKNFTA</sequence>
<dbReference type="AlphaFoldDB" id="A0A4Q0VVS6"/>
<gene>
    <name evidence="8" type="ORF">DS745_10290</name>
</gene>
<reference evidence="8 9" key="1">
    <citation type="journal article" date="2019" name="Int. J. Syst. Evol. Microbiol.">
        <title>Anaerobacillus alkaliphilus sp. nov., a novel alkaliphilic and moderately halophilic bacterium.</title>
        <authorList>
            <person name="Borsodi A.K."/>
            <person name="Aszalos J.M."/>
            <person name="Bihari P."/>
            <person name="Nagy I."/>
            <person name="Schumann P."/>
            <person name="Sproer C."/>
            <person name="Kovacs A.L."/>
            <person name="Boka K."/>
            <person name="Dobosy P."/>
            <person name="Ovari M."/>
            <person name="Szili-Kovacs T."/>
            <person name="Toth E."/>
        </authorList>
    </citation>
    <scope>NUCLEOTIDE SEQUENCE [LARGE SCALE GENOMIC DNA]</scope>
    <source>
        <strain evidence="8 9">B16-10</strain>
    </source>
</reference>
<evidence type="ECO:0000313" key="8">
    <source>
        <dbReference type="EMBL" id="RXJ01321.1"/>
    </source>
</evidence>
<dbReference type="EMBL" id="QOUX01000033">
    <property type="protein sequence ID" value="RXJ01321.1"/>
    <property type="molecule type" value="Genomic_DNA"/>
</dbReference>
<dbReference type="RefSeq" id="WP_129078162.1">
    <property type="nucleotide sequence ID" value="NZ_QOUX01000033.1"/>
</dbReference>
<comment type="subcellular location">
    <subcellularLocation>
        <location evidence="1">Cell membrane</location>
        <topology evidence="1">Multi-pass membrane protein</topology>
    </subcellularLocation>
</comment>
<proteinExistence type="predicted"/>
<keyword evidence="5 6" id="KW-0472">Membrane</keyword>
<comment type="caution">
    <text evidence="8">The sequence shown here is derived from an EMBL/GenBank/DDBJ whole genome shotgun (WGS) entry which is preliminary data.</text>
</comment>
<dbReference type="GO" id="GO:0005886">
    <property type="term" value="C:plasma membrane"/>
    <property type="evidence" value="ECO:0007669"/>
    <property type="project" value="UniProtKB-SubCell"/>
</dbReference>
<name>A0A4Q0VVS6_9BACI</name>
<feature type="transmembrane region" description="Helical" evidence="6">
    <location>
        <begin position="457"/>
        <end position="474"/>
    </location>
</feature>
<feature type="transmembrane region" description="Helical" evidence="6">
    <location>
        <begin position="28"/>
        <end position="52"/>
    </location>
</feature>
<feature type="transmembrane region" description="Helical" evidence="6">
    <location>
        <begin position="187"/>
        <end position="209"/>
    </location>
</feature>
<evidence type="ECO:0000256" key="6">
    <source>
        <dbReference type="SAM" id="Phobius"/>
    </source>
</evidence>
<evidence type="ECO:0000313" key="9">
    <source>
        <dbReference type="Proteomes" id="UP000290649"/>
    </source>
</evidence>
<dbReference type="OrthoDB" id="9762978at2"/>